<dbReference type="EMBL" id="GISG01135791">
    <property type="protein sequence ID" value="MBA4643954.1"/>
    <property type="molecule type" value="Transcribed_RNA"/>
</dbReference>
<reference evidence="2" key="2">
    <citation type="submission" date="2020-07" db="EMBL/GenBank/DDBJ databases">
        <authorList>
            <person name="Vera ALvarez R."/>
            <person name="Arias-Moreno D.M."/>
            <person name="Jimenez-Jacinto V."/>
            <person name="Jimenez-Bremont J.F."/>
            <person name="Swaminathan K."/>
            <person name="Moose S.P."/>
            <person name="Guerrero-Gonzalez M.L."/>
            <person name="Marino-Ramirez L."/>
            <person name="Landsman D."/>
            <person name="Rodriguez-Kessler M."/>
            <person name="Delgado-Sanchez P."/>
        </authorList>
    </citation>
    <scope>NUCLEOTIDE SEQUENCE</scope>
    <source>
        <tissue evidence="2">Cladode</tissue>
    </source>
</reference>
<sequence length="106" mass="11949">MMRRLSTKLASSASVLLSRTTSSSAQQTLPNSFLKWALMGSVRTSRFATGFSPLEAKPLNSIMDVERAQHKSPEELASIWDDVMFVLLSFRLPYFMILVSVFIQFV</sequence>
<proteinExistence type="predicted"/>
<feature type="transmembrane region" description="Helical" evidence="1">
    <location>
        <begin position="83"/>
        <end position="103"/>
    </location>
</feature>
<keyword evidence="1" id="KW-0472">Membrane</keyword>
<evidence type="ECO:0000313" key="2">
    <source>
        <dbReference type="EMBL" id="MBA4643954.1"/>
    </source>
</evidence>
<reference evidence="2" key="1">
    <citation type="journal article" date="2013" name="J. Plant Res.">
        <title>Effect of fungi and light on seed germination of three Opuntia species from semiarid lands of central Mexico.</title>
        <authorList>
            <person name="Delgado-Sanchez P."/>
            <person name="Jimenez-Bremont J.F."/>
            <person name="Guerrero-Gonzalez Mde L."/>
            <person name="Flores J."/>
        </authorList>
    </citation>
    <scope>NUCLEOTIDE SEQUENCE</scope>
    <source>
        <tissue evidence="2">Cladode</tissue>
    </source>
</reference>
<dbReference type="AlphaFoldDB" id="A0A7C8ZIB6"/>
<accession>A0A7C8ZIB6</accession>
<keyword evidence="1" id="KW-1133">Transmembrane helix</keyword>
<keyword evidence="1" id="KW-0812">Transmembrane</keyword>
<organism evidence="2">
    <name type="scientific">Opuntia streptacantha</name>
    <name type="common">Prickly pear cactus</name>
    <name type="synonym">Opuntia cardona</name>
    <dbReference type="NCBI Taxonomy" id="393608"/>
    <lineage>
        <taxon>Eukaryota</taxon>
        <taxon>Viridiplantae</taxon>
        <taxon>Streptophyta</taxon>
        <taxon>Embryophyta</taxon>
        <taxon>Tracheophyta</taxon>
        <taxon>Spermatophyta</taxon>
        <taxon>Magnoliopsida</taxon>
        <taxon>eudicotyledons</taxon>
        <taxon>Gunneridae</taxon>
        <taxon>Pentapetalae</taxon>
        <taxon>Caryophyllales</taxon>
        <taxon>Cactineae</taxon>
        <taxon>Cactaceae</taxon>
        <taxon>Opuntioideae</taxon>
        <taxon>Opuntia</taxon>
    </lineage>
</organism>
<evidence type="ECO:0000256" key="1">
    <source>
        <dbReference type="SAM" id="Phobius"/>
    </source>
</evidence>
<name>A0A7C8ZIB6_OPUST</name>
<protein>
    <submittedName>
        <fullName evidence="2">Uncharacterized protein</fullName>
    </submittedName>
</protein>